<protein>
    <recommendedName>
        <fullName evidence="3">Tetratricopeptide repeat protein</fullName>
    </recommendedName>
</protein>
<dbReference type="EMBL" id="JAQGEF010000005">
    <property type="protein sequence ID" value="MDA3614403.1"/>
    <property type="molecule type" value="Genomic_DNA"/>
</dbReference>
<evidence type="ECO:0000313" key="2">
    <source>
        <dbReference type="Proteomes" id="UP001210231"/>
    </source>
</evidence>
<comment type="caution">
    <text evidence="1">The sequence shown here is derived from an EMBL/GenBank/DDBJ whole genome shotgun (WGS) entry which is preliminary data.</text>
</comment>
<evidence type="ECO:0000313" key="1">
    <source>
        <dbReference type="EMBL" id="MDA3614403.1"/>
    </source>
</evidence>
<evidence type="ECO:0008006" key="3">
    <source>
        <dbReference type="Google" id="ProtNLM"/>
    </source>
</evidence>
<accession>A0ABT4UHU9</accession>
<name>A0ABT4UHU9_9BACT</name>
<reference evidence="1 2" key="1">
    <citation type="submission" date="2022-12" db="EMBL/GenBank/DDBJ databases">
        <title>Chitinophagaceae gen. sp. nov., a new member of the family Chitinophagaceae, isolated from soil in a chemical factory.</title>
        <authorList>
            <person name="Ke Z."/>
        </authorList>
    </citation>
    <scope>NUCLEOTIDE SEQUENCE [LARGE SCALE GENOMIC DNA]</scope>
    <source>
        <strain evidence="1 2">LY-5</strain>
    </source>
</reference>
<organism evidence="1 2">
    <name type="scientific">Polluticaenibacter yanchengensis</name>
    <dbReference type="NCBI Taxonomy" id="3014562"/>
    <lineage>
        <taxon>Bacteria</taxon>
        <taxon>Pseudomonadati</taxon>
        <taxon>Bacteroidota</taxon>
        <taxon>Chitinophagia</taxon>
        <taxon>Chitinophagales</taxon>
        <taxon>Chitinophagaceae</taxon>
        <taxon>Polluticaenibacter</taxon>
    </lineage>
</organism>
<sequence>MNSVLQEIKSTFHLQMTDSFEAVDFGEEMRDLLKEYPWFGLGWLTIATESDIKIQQKANLWYNNSFLLNSLLQGSESSENWLKEALLDLDTLPLVEKEEADLNEAIEEIELKTEIAPELPETFNEELTAAGVNNKATEPGTIITEAIIEAGEIQPQQQEMPDETALNPLSETAEKILATLQSINLEDDENAAKQKLSYETYHIIDYFASQGIEITAEDLNKDSFGKQVKSFTQWLKTTKKIVQNAYNEGPIDPLVEAQAKASLSEKEVLTEAMAQVLVKQGKNRKAIELYGKLILLYPEKSHYFANRIKEINE</sequence>
<proteinExistence type="predicted"/>
<dbReference type="RefSeq" id="WP_407030731.1">
    <property type="nucleotide sequence ID" value="NZ_JAQGEF010000005.1"/>
</dbReference>
<keyword evidence="2" id="KW-1185">Reference proteome</keyword>
<gene>
    <name evidence="1" type="ORF">O3P16_06255</name>
</gene>
<dbReference type="Proteomes" id="UP001210231">
    <property type="component" value="Unassembled WGS sequence"/>
</dbReference>